<keyword evidence="3" id="KW-1185">Reference proteome</keyword>
<name>A0AA39WI16_9PEZI</name>
<organism evidence="2 3">
    <name type="scientific">Bombardia bombarda</name>
    <dbReference type="NCBI Taxonomy" id="252184"/>
    <lineage>
        <taxon>Eukaryota</taxon>
        <taxon>Fungi</taxon>
        <taxon>Dikarya</taxon>
        <taxon>Ascomycota</taxon>
        <taxon>Pezizomycotina</taxon>
        <taxon>Sordariomycetes</taxon>
        <taxon>Sordariomycetidae</taxon>
        <taxon>Sordariales</taxon>
        <taxon>Lasiosphaeriaceae</taxon>
        <taxon>Bombardia</taxon>
    </lineage>
</organism>
<feature type="compositionally biased region" description="Acidic residues" evidence="1">
    <location>
        <begin position="80"/>
        <end position="94"/>
    </location>
</feature>
<feature type="region of interest" description="Disordered" evidence="1">
    <location>
        <begin position="1"/>
        <end position="94"/>
    </location>
</feature>
<reference evidence="2" key="1">
    <citation type="submission" date="2023-06" db="EMBL/GenBank/DDBJ databases">
        <title>Genome-scale phylogeny and comparative genomics of the fungal order Sordariales.</title>
        <authorList>
            <consortium name="Lawrence Berkeley National Laboratory"/>
            <person name="Hensen N."/>
            <person name="Bonometti L."/>
            <person name="Westerberg I."/>
            <person name="Brannstrom I.O."/>
            <person name="Guillou S."/>
            <person name="Cros-Aarteil S."/>
            <person name="Calhoun S."/>
            <person name="Haridas S."/>
            <person name="Kuo A."/>
            <person name="Mondo S."/>
            <person name="Pangilinan J."/>
            <person name="Riley R."/>
            <person name="LaButti K."/>
            <person name="Andreopoulos B."/>
            <person name="Lipzen A."/>
            <person name="Chen C."/>
            <person name="Yanf M."/>
            <person name="Daum C."/>
            <person name="Ng V."/>
            <person name="Clum A."/>
            <person name="Steindorff A."/>
            <person name="Ohm R."/>
            <person name="Martin F."/>
            <person name="Silar P."/>
            <person name="Natvig D."/>
            <person name="Lalanne C."/>
            <person name="Gautier V."/>
            <person name="Ament-velasquez S.L."/>
            <person name="Kruys A."/>
            <person name="Hutchinson M.I."/>
            <person name="Powell A.J."/>
            <person name="Barry K."/>
            <person name="Miller A.N."/>
            <person name="Grigoriev I.V."/>
            <person name="Debuchy R."/>
            <person name="Gladieux P."/>
            <person name="Thoren M.H."/>
            <person name="Johannesson H."/>
        </authorList>
    </citation>
    <scope>NUCLEOTIDE SEQUENCE</scope>
    <source>
        <strain evidence="2">SMH3391-2</strain>
    </source>
</reference>
<feature type="compositionally biased region" description="Low complexity" evidence="1">
    <location>
        <begin position="18"/>
        <end position="52"/>
    </location>
</feature>
<protein>
    <submittedName>
        <fullName evidence="2">Uncharacterized protein</fullName>
    </submittedName>
</protein>
<dbReference type="Proteomes" id="UP001174934">
    <property type="component" value="Unassembled WGS sequence"/>
</dbReference>
<proteinExistence type="predicted"/>
<gene>
    <name evidence="2" type="ORF">B0T17DRAFT_510357</name>
</gene>
<feature type="compositionally biased region" description="Low complexity" evidence="1">
    <location>
        <begin position="60"/>
        <end position="69"/>
    </location>
</feature>
<evidence type="ECO:0000313" key="2">
    <source>
        <dbReference type="EMBL" id="KAK0615782.1"/>
    </source>
</evidence>
<evidence type="ECO:0000313" key="3">
    <source>
        <dbReference type="Proteomes" id="UP001174934"/>
    </source>
</evidence>
<accession>A0AA39WI16</accession>
<sequence>MSKNADITSFFKRVPKNSQSPRSQSHSQPQAPSQTVVASRTSPRISIPSAPTSSPPLFPSSPLAPLQSSVRSRDAVILGSDDENGDDDDLISSDDDLPSLFDKPAVVAVPVPPARKGTHQCHKFDIKALMKDAEADSALEASEQRTALESATTTAVPAYGGLAAAATERRNGTTSLHNTMLDVFSDPEGSHDEPNREKLLRAVRRTEATVHQKVWYFFDQEEPDHRGSTGSGSIEDRHPFPQTAAKGPWKFLAPAKSRAELFEDGVPYHIQAKLQSLPDEIFLWILNEVPTEKSRTLREEYLRVLSVSLEQAGRLMDKDLIVQLFRDMGAAERALDSLPSMAGRPKKGGPYNAERDWTTLRSLLRIMSETSAGLEFQSLIQSMALLLRLGMDNLVREDLGIARDYQDALSKLAQPIPSGSWDSFCGDVCMSLYGHIHEATLRWDAVSSIPLTHPRLIDLRRRLALVCVFDDPHRARSRPEESFTMRAVLDRLEADEFIIDRNYTDFYELAALTDLLSVAIGDGCPPPAGAGPDAVRQYNADVDKVAERLKIMWSNIHEQGAAFVSRLEARVKLKDLERKLQHVTRTRPPPKQRRC</sequence>
<comment type="caution">
    <text evidence="2">The sequence shown here is derived from an EMBL/GenBank/DDBJ whole genome shotgun (WGS) entry which is preliminary data.</text>
</comment>
<dbReference type="EMBL" id="JAULSR010000006">
    <property type="protein sequence ID" value="KAK0615782.1"/>
    <property type="molecule type" value="Genomic_DNA"/>
</dbReference>
<dbReference type="AlphaFoldDB" id="A0AA39WI16"/>
<evidence type="ECO:0000256" key="1">
    <source>
        <dbReference type="SAM" id="MobiDB-lite"/>
    </source>
</evidence>